<evidence type="ECO:0000313" key="2">
    <source>
        <dbReference type="Proteomes" id="UP000007841"/>
    </source>
</evidence>
<proteinExistence type="predicted"/>
<gene>
    <name evidence="1" type="ordered locus">KPHS_35050</name>
</gene>
<protein>
    <submittedName>
        <fullName evidence="1">Uncharacterized protein</fullName>
    </submittedName>
</protein>
<sequence length="50" mass="5504">MESYLSGEKTFVKHQFACSGATAASIDNLLSFPTIITENTLQDIHFSIII</sequence>
<dbReference type="EMBL" id="CP003200">
    <property type="protein sequence ID" value="AEW62203.1"/>
    <property type="molecule type" value="Genomic_DNA"/>
</dbReference>
<dbReference type="KEGG" id="kpm:KPHS_35050"/>
<keyword evidence="2" id="KW-1185">Reference proteome</keyword>
<dbReference type="RefSeq" id="YP_005227806.1">
    <property type="nucleotide sequence ID" value="NC_016845.1"/>
</dbReference>
<dbReference type="AlphaFoldDB" id="A0A0H3GSD6"/>
<evidence type="ECO:0000313" key="1">
    <source>
        <dbReference type="EMBL" id="AEW62203.1"/>
    </source>
</evidence>
<reference evidence="1 2" key="1">
    <citation type="journal article" date="2012" name="J. Bacteriol.">
        <title>Complete genome sequence of Klebsiella pneumoniae subsp. pneumoniae HS11286, a multidrug-resistant strain isolated from human sputum.</title>
        <authorList>
            <person name="Liu P."/>
            <person name="Li P."/>
            <person name="Jiang X."/>
            <person name="Bi D."/>
            <person name="Xie Y."/>
            <person name="Tai C."/>
            <person name="Deng Z."/>
            <person name="Rajakumar K."/>
            <person name="Ou H.Y."/>
        </authorList>
    </citation>
    <scope>NUCLEOTIDE SEQUENCE [LARGE SCALE GENOMIC DNA]</scope>
    <source>
        <strain evidence="1 2">HS11286</strain>
    </source>
</reference>
<dbReference type="HOGENOM" id="CLU_3118873_0_0_6"/>
<dbReference type="Proteomes" id="UP000007841">
    <property type="component" value="Chromosome"/>
</dbReference>
<name>A0A0H3GSD6_KLEPH</name>
<dbReference type="InterPro" id="IPR045995">
    <property type="entry name" value="DUF5951"/>
</dbReference>
<dbReference type="PATRIC" id="fig|1125630.4.peg.3416"/>
<dbReference type="RefSeq" id="WP_004225945.1">
    <property type="nucleotide sequence ID" value="NC_016845.1"/>
</dbReference>
<dbReference type="GeneID" id="11848536"/>
<dbReference type="Pfam" id="PF19376">
    <property type="entry name" value="DUF5951"/>
    <property type="match status" value="1"/>
</dbReference>
<organism evidence="1 2">
    <name type="scientific">Klebsiella pneumoniae subsp. pneumoniae (strain HS11286)</name>
    <dbReference type="NCBI Taxonomy" id="1125630"/>
    <lineage>
        <taxon>Bacteria</taxon>
        <taxon>Pseudomonadati</taxon>
        <taxon>Pseudomonadota</taxon>
        <taxon>Gammaproteobacteria</taxon>
        <taxon>Enterobacterales</taxon>
        <taxon>Enterobacteriaceae</taxon>
        <taxon>Klebsiella/Raoultella group</taxon>
        <taxon>Klebsiella</taxon>
        <taxon>Klebsiella pneumoniae complex</taxon>
    </lineage>
</organism>
<accession>A0A0H3GSD6</accession>